<feature type="compositionally biased region" description="Polar residues" evidence="10">
    <location>
        <begin position="35"/>
        <end position="46"/>
    </location>
</feature>
<dbReference type="InterPro" id="IPR000742">
    <property type="entry name" value="EGF"/>
</dbReference>
<dbReference type="GO" id="GO:0005154">
    <property type="term" value="F:epidermal growth factor receptor binding"/>
    <property type="evidence" value="ECO:0007669"/>
    <property type="project" value="TreeGrafter"/>
</dbReference>
<evidence type="ECO:0000256" key="1">
    <source>
        <dbReference type="ARBA" id="ARBA00004167"/>
    </source>
</evidence>
<dbReference type="PROSITE" id="PS50026">
    <property type="entry name" value="EGF_3"/>
    <property type="match status" value="1"/>
</dbReference>
<evidence type="ECO:0000256" key="11">
    <source>
        <dbReference type="SAM" id="Phobius"/>
    </source>
</evidence>
<dbReference type="Gene3D" id="2.10.25.10">
    <property type="entry name" value="Laminin"/>
    <property type="match status" value="1"/>
</dbReference>
<accession>A0AAD7T3T2</accession>
<keyword evidence="4 12" id="KW-0732">Signal</keyword>
<evidence type="ECO:0000256" key="7">
    <source>
        <dbReference type="ARBA" id="ARBA00023136"/>
    </source>
</evidence>
<evidence type="ECO:0000256" key="2">
    <source>
        <dbReference type="ARBA" id="ARBA00022536"/>
    </source>
</evidence>
<proteinExistence type="predicted"/>
<feature type="signal peptide" evidence="12">
    <location>
        <begin position="1"/>
        <end position="21"/>
    </location>
</feature>
<dbReference type="Proteomes" id="UP001221898">
    <property type="component" value="Unassembled WGS sequence"/>
</dbReference>
<dbReference type="GO" id="GO:0008083">
    <property type="term" value="F:growth factor activity"/>
    <property type="evidence" value="ECO:0007669"/>
    <property type="project" value="UniProtKB-KW"/>
</dbReference>
<evidence type="ECO:0000256" key="9">
    <source>
        <dbReference type="PROSITE-ProRule" id="PRU00076"/>
    </source>
</evidence>
<comment type="caution">
    <text evidence="14">The sequence shown here is derived from an EMBL/GenBank/DDBJ whole genome shotgun (WGS) entry which is preliminary data.</text>
</comment>
<dbReference type="PANTHER" id="PTHR10740">
    <property type="entry name" value="TRANSFORMING GROWTH FACTOR ALPHA"/>
    <property type="match status" value="1"/>
</dbReference>
<keyword evidence="7 11" id="KW-0472">Membrane</keyword>
<keyword evidence="8 9" id="KW-1015">Disulfide bond</keyword>
<dbReference type="GO" id="GO:0008284">
    <property type="term" value="P:positive regulation of cell population proliferation"/>
    <property type="evidence" value="ECO:0007669"/>
    <property type="project" value="TreeGrafter"/>
</dbReference>
<dbReference type="PROSITE" id="PS01186">
    <property type="entry name" value="EGF_2"/>
    <property type="match status" value="1"/>
</dbReference>
<comment type="subcellular location">
    <subcellularLocation>
        <location evidence="1">Membrane</location>
        <topology evidence="1">Single-pass membrane protein</topology>
    </subcellularLocation>
</comment>
<feature type="transmembrane region" description="Helical" evidence="11">
    <location>
        <begin position="170"/>
        <end position="191"/>
    </location>
</feature>
<dbReference type="FunFam" id="2.10.25.10:FF:000158">
    <property type="entry name" value="proheparin-binding EGF-like growth factor"/>
    <property type="match status" value="1"/>
</dbReference>
<evidence type="ECO:0000259" key="13">
    <source>
        <dbReference type="PROSITE" id="PS50026"/>
    </source>
</evidence>
<reference evidence="14" key="1">
    <citation type="journal article" date="2023" name="Science">
        <title>Genome structures resolve the early diversification of teleost fishes.</title>
        <authorList>
            <person name="Parey E."/>
            <person name="Louis A."/>
            <person name="Montfort J."/>
            <person name="Bouchez O."/>
            <person name="Roques C."/>
            <person name="Iampietro C."/>
            <person name="Lluch J."/>
            <person name="Castinel A."/>
            <person name="Donnadieu C."/>
            <person name="Desvignes T."/>
            <person name="Floi Bucao C."/>
            <person name="Jouanno E."/>
            <person name="Wen M."/>
            <person name="Mejri S."/>
            <person name="Dirks R."/>
            <person name="Jansen H."/>
            <person name="Henkel C."/>
            <person name="Chen W.J."/>
            <person name="Zahm M."/>
            <person name="Cabau C."/>
            <person name="Klopp C."/>
            <person name="Thompson A.W."/>
            <person name="Robinson-Rechavi M."/>
            <person name="Braasch I."/>
            <person name="Lecointre G."/>
            <person name="Bobe J."/>
            <person name="Postlethwait J.H."/>
            <person name="Berthelot C."/>
            <person name="Roest Crollius H."/>
            <person name="Guiguen Y."/>
        </authorList>
    </citation>
    <scope>NUCLEOTIDE SEQUENCE</scope>
    <source>
        <strain evidence="14">NC1722</strain>
    </source>
</reference>
<feature type="compositionally biased region" description="Acidic residues" evidence="10">
    <location>
        <begin position="47"/>
        <end position="60"/>
    </location>
</feature>
<dbReference type="PROSITE" id="PS00022">
    <property type="entry name" value="EGF_1"/>
    <property type="match status" value="1"/>
</dbReference>
<evidence type="ECO:0000256" key="5">
    <source>
        <dbReference type="ARBA" id="ARBA00022989"/>
    </source>
</evidence>
<dbReference type="GO" id="GO:0005615">
    <property type="term" value="C:extracellular space"/>
    <property type="evidence" value="ECO:0007669"/>
    <property type="project" value="TreeGrafter"/>
</dbReference>
<dbReference type="GO" id="GO:0016020">
    <property type="term" value="C:membrane"/>
    <property type="evidence" value="ECO:0007669"/>
    <property type="project" value="UniProtKB-SubCell"/>
</dbReference>
<evidence type="ECO:0000256" key="8">
    <source>
        <dbReference type="ARBA" id="ARBA00023157"/>
    </source>
</evidence>
<dbReference type="EMBL" id="JAINUG010000014">
    <property type="protein sequence ID" value="KAJ8413900.1"/>
    <property type="molecule type" value="Genomic_DNA"/>
</dbReference>
<gene>
    <name evidence="14" type="ORF">AAFF_G00064980</name>
</gene>
<comment type="caution">
    <text evidence="9">Lacks conserved residue(s) required for the propagation of feature annotation.</text>
</comment>
<evidence type="ECO:0000256" key="3">
    <source>
        <dbReference type="ARBA" id="ARBA00022692"/>
    </source>
</evidence>
<evidence type="ECO:0000313" key="15">
    <source>
        <dbReference type="Proteomes" id="UP001221898"/>
    </source>
</evidence>
<feature type="compositionally biased region" description="Basic residues" evidence="10">
    <location>
        <begin position="74"/>
        <end position="87"/>
    </location>
</feature>
<evidence type="ECO:0000256" key="12">
    <source>
        <dbReference type="SAM" id="SignalP"/>
    </source>
</evidence>
<name>A0AAD7T3T2_9TELE</name>
<dbReference type="GO" id="GO:0007173">
    <property type="term" value="P:epidermal growth factor receptor signaling pathway"/>
    <property type="evidence" value="ECO:0007669"/>
    <property type="project" value="TreeGrafter"/>
</dbReference>
<dbReference type="SUPFAM" id="SSF57196">
    <property type="entry name" value="EGF/Laminin"/>
    <property type="match status" value="1"/>
</dbReference>
<keyword evidence="5 11" id="KW-1133">Transmembrane helix</keyword>
<keyword evidence="2 9" id="KW-0245">EGF-like domain</keyword>
<sequence length="223" mass="24419">MNCLLLVCFLSLACCCLETLGGGVTRTSIPEERNSVTSSGSNIQSSTDEDEELGHEEDVELPQVQRLVKPDGKSRRRGKGKRKHKNKGSPSDTPSDTPTHSPTSTTAQVQGEDPCSSTHQDYCIHGYCKYMADLREATCVCMMGYDGERCGIQLLKTELKESDSEVVQTVLVVIAVVLSLISCCAILLMICAHYRIHRNFLAAYLGNNSEKEKLQTNGSDIVV</sequence>
<feature type="domain" description="EGF-like" evidence="13">
    <location>
        <begin position="111"/>
        <end position="151"/>
    </location>
</feature>
<dbReference type="GO" id="GO:0045840">
    <property type="term" value="P:positive regulation of mitotic nuclear division"/>
    <property type="evidence" value="ECO:0007669"/>
    <property type="project" value="TreeGrafter"/>
</dbReference>
<evidence type="ECO:0000313" key="14">
    <source>
        <dbReference type="EMBL" id="KAJ8413900.1"/>
    </source>
</evidence>
<dbReference type="AlphaFoldDB" id="A0AAD7T3T2"/>
<feature type="region of interest" description="Disordered" evidence="10">
    <location>
        <begin position="26"/>
        <end position="115"/>
    </location>
</feature>
<feature type="compositionally biased region" description="Low complexity" evidence="10">
    <location>
        <begin position="88"/>
        <end position="106"/>
    </location>
</feature>
<feature type="chain" id="PRO_5042106475" description="EGF-like domain-containing protein" evidence="12">
    <location>
        <begin position="22"/>
        <end position="223"/>
    </location>
</feature>
<keyword evidence="15" id="KW-1185">Reference proteome</keyword>
<feature type="disulfide bond" evidence="9">
    <location>
        <begin position="141"/>
        <end position="150"/>
    </location>
</feature>
<evidence type="ECO:0000256" key="4">
    <source>
        <dbReference type="ARBA" id="ARBA00022729"/>
    </source>
</evidence>
<protein>
    <recommendedName>
        <fullName evidence="13">EGF-like domain-containing protein</fullName>
    </recommendedName>
</protein>
<evidence type="ECO:0000256" key="10">
    <source>
        <dbReference type="SAM" id="MobiDB-lite"/>
    </source>
</evidence>
<dbReference type="PANTHER" id="PTHR10740:SF16">
    <property type="entry name" value="AMPHIREGULIN"/>
    <property type="match status" value="1"/>
</dbReference>
<evidence type="ECO:0000256" key="6">
    <source>
        <dbReference type="ARBA" id="ARBA00023030"/>
    </source>
</evidence>
<organism evidence="14 15">
    <name type="scientific">Aldrovandia affinis</name>
    <dbReference type="NCBI Taxonomy" id="143900"/>
    <lineage>
        <taxon>Eukaryota</taxon>
        <taxon>Metazoa</taxon>
        <taxon>Chordata</taxon>
        <taxon>Craniata</taxon>
        <taxon>Vertebrata</taxon>
        <taxon>Euteleostomi</taxon>
        <taxon>Actinopterygii</taxon>
        <taxon>Neopterygii</taxon>
        <taxon>Teleostei</taxon>
        <taxon>Notacanthiformes</taxon>
        <taxon>Halosauridae</taxon>
        <taxon>Aldrovandia</taxon>
    </lineage>
</organism>
<keyword evidence="6" id="KW-0339">Growth factor</keyword>
<keyword evidence="3 11" id="KW-0812">Transmembrane</keyword>